<dbReference type="EMBL" id="PDUG01000006">
    <property type="protein sequence ID" value="PIC16611.1"/>
    <property type="molecule type" value="Genomic_DNA"/>
</dbReference>
<evidence type="ECO:0000256" key="1">
    <source>
        <dbReference type="SAM" id="Phobius"/>
    </source>
</evidence>
<evidence type="ECO:0000313" key="3">
    <source>
        <dbReference type="Proteomes" id="UP000230233"/>
    </source>
</evidence>
<organism evidence="2 3">
    <name type="scientific">Caenorhabditis nigoni</name>
    <dbReference type="NCBI Taxonomy" id="1611254"/>
    <lineage>
        <taxon>Eukaryota</taxon>
        <taxon>Metazoa</taxon>
        <taxon>Ecdysozoa</taxon>
        <taxon>Nematoda</taxon>
        <taxon>Chromadorea</taxon>
        <taxon>Rhabditida</taxon>
        <taxon>Rhabditina</taxon>
        <taxon>Rhabditomorpha</taxon>
        <taxon>Rhabditoidea</taxon>
        <taxon>Rhabditidae</taxon>
        <taxon>Peloderinae</taxon>
        <taxon>Caenorhabditis</taxon>
    </lineage>
</organism>
<name>A0A2G5SP17_9PELO</name>
<gene>
    <name evidence="2" type="primary">Cnig_chr_X.g23160</name>
    <name evidence="2" type="ORF">B9Z55_023160</name>
</gene>
<feature type="transmembrane region" description="Helical" evidence="1">
    <location>
        <begin position="63"/>
        <end position="85"/>
    </location>
</feature>
<keyword evidence="3" id="KW-1185">Reference proteome</keyword>
<sequence>MRVDSELSTSCYSISIFLDLNNELHNNHFIQLNTTLHVYHNQRVYSGNLDSRLAWQSSLSMSFIFLELQFFFYCIILSSDFLFFLDISF</sequence>
<keyword evidence="1" id="KW-0472">Membrane</keyword>
<comment type="caution">
    <text evidence="2">The sequence shown here is derived from an EMBL/GenBank/DDBJ whole genome shotgun (WGS) entry which is preliminary data.</text>
</comment>
<reference evidence="3" key="1">
    <citation type="submission" date="2017-10" db="EMBL/GenBank/DDBJ databases">
        <title>Rapid genome shrinkage in a self-fertile nematode reveals novel sperm competition proteins.</title>
        <authorList>
            <person name="Yin D."/>
            <person name="Schwarz E.M."/>
            <person name="Thomas C.G."/>
            <person name="Felde R.L."/>
            <person name="Korf I.F."/>
            <person name="Cutter A.D."/>
            <person name="Schartner C.M."/>
            <person name="Ralston E.J."/>
            <person name="Meyer B.J."/>
            <person name="Haag E.S."/>
        </authorList>
    </citation>
    <scope>NUCLEOTIDE SEQUENCE [LARGE SCALE GENOMIC DNA]</scope>
    <source>
        <strain evidence="3">JU1422</strain>
    </source>
</reference>
<proteinExistence type="predicted"/>
<accession>A0A2G5SP17</accession>
<keyword evidence="1" id="KW-1133">Transmembrane helix</keyword>
<protein>
    <submittedName>
        <fullName evidence="2">Uncharacterized protein</fullName>
    </submittedName>
</protein>
<keyword evidence="1" id="KW-0812">Transmembrane</keyword>
<dbReference type="Proteomes" id="UP000230233">
    <property type="component" value="Chromosome X"/>
</dbReference>
<dbReference type="AlphaFoldDB" id="A0A2G5SP17"/>
<evidence type="ECO:0000313" key="2">
    <source>
        <dbReference type="EMBL" id="PIC16611.1"/>
    </source>
</evidence>
<dbReference type="OrthoDB" id="10549299at2759"/>